<keyword evidence="2" id="KW-1185">Reference proteome</keyword>
<dbReference type="Proteomes" id="UP000718278">
    <property type="component" value="Unassembled WGS sequence"/>
</dbReference>
<name>A0ABS3K5Q9_9HYPH</name>
<dbReference type="EMBL" id="JADIJS010000004">
    <property type="protein sequence ID" value="MBO1041777.1"/>
    <property type="molecule type" value="Genomic_DNA"/>
</dbReference>
<sequence>MYRRIGVEMRRYKLFLAVWNQLVAVGLAEIGEYFGERIGVGIADTSLSG</sequence>
<proteinExistence type="predicted"/>
<protein>
    <recommendedName>
        <fullName evidence="3">MFS transporter</fullName>
    </recommendedName>
</protein>
<reference evidence="1 2" key="1">
    <citation type="submission" date="2020-10" db="EMBL/GenBank/DDBJ databases">
        <title>Genomic characterization of underground lake bacteria from Wind Cave National Park: Insight into the archetypical LuxI/LuxR and identification of LuxR solos.</title>
        <authorList>
            <person name="Wengert P.C."/>
            <person name="Savka M.A."/>
        </authorList>
    </citation>
    <scope>NUCLEOTIDE SEQUENCE [LARGE SCALE GENOMIC DNA]</scope>
    <source>
        <strain evidence="1 2">SD316</strain>
    </source>
</reference>
<gene>
    <name evidence="1" type="ORF">IPV26_19090</name>
</gene>
<evidence type="ECO:0008006" key="3">
    <source>
        <dbReference type="Google" id="ProtNLM"/>
    </source>
</evidence>
<evidence type="ECO:0000313" key="2">
    <source>
        <dbReference type="Proteomes" id="UP000718278"/>
    </source>
</evidence>
<organism evidence="1 2">
    <name type="scientific">Brucella pituitosa</name>
    <dbReference type="NCBI Taxonomy" id="571256"/>
    <lineage>
        <taxon>Bacteria</taxon>
        <taxon>Pseudomonadati</taxon>
        <taxon>Pseudomonadota</taxon>
        <taxon>Alphaproteobacteria</taxon>
        <taxon>Hyphomicrobiales</taxon>
        <taxon>Brucellaceae</taxon>
        <taxon>Brucella/Ochrobactrum group</taxon>
        <taxon>Brucella</taxon>
    </lineage>
</organism>
<comment type="caution">
    <text evidence="1">The sequence shown here is derived from an EMBL/GenBank/DDBJ whole genome shotgun (WGS) entry which is preliminary data.</text>
</comment>
<evidence type="ECO:0000313" key="1">
    <source>
        <dbReference type="EMBL" id="MBO1041777.1"/>
    </source>
</evidence>
<accession>A0ABS3K5Q9</accession>
<dbReference type="RefSeq" id="WP_207489962.1">
    <property type="nucleotide sequence ID" value="NZ_JADIJS010000004.1"/>
</dbReference>